<dbReference type="InParanoid" id="D6Z4Q5"/>
<evidence type="ECO:0000313" key="1">
    <source>
        <dbReference type="EMBL" id="ADH86530.1"/>
    </source>
</evidence>
<evidence type="ECO:0000313" key="2">
    <source>
        <dbReference type="Proteomes" id="UP000001508"/>
    </source>
</evidence>
<proteinExistence type="predicted"/>
<organism evidence="1 2">
    <name type="scientific">Desulfurivibrio alkaliphilus (strain DSM 19089 / UNIQEM U267 / AHT2)</name>
    <dbReference type="NCBI Taxonomy" id="589865"/>
    <lineage>
        <taxon>Bacteria</taxon>
        <taxon>Pseudomonadati</taxon>
        <taxon>Thermodesulfobacteriota</taxon>
        <taxon>Desulfobulbia</taxon>
        <taxon>Desulfobulbales</taxon>
        <taxon>Desulfobulbaceae</taxon>
        <taxon>Desulfurivibrio</taxon>
    </lineage>
</organism>
<dbReference type="RefSeq" id="WP_013164053.1">
    <property type="nucleotide sequence ID" value="NC_014216.1"/>
</dbReference>
<accession>D6Z4Q5</accession>
<dbReference type="STRING" id="589865.DaAHT2_1849"/>
<protein>
    <submittedName>
        <fullName evidence="1">Uncharacterized protein</fullName>
    </submittedName>
</protein>
<dbReference type="KEGG" id="dak:DaAHT2_1849"/>
<keyword evidence="2" id="KW-1185">Reference proteome</keyword>
<dbReference type="Proteomes" id="UP000001508">
    <property type="component" value="Chromosome"/>
</dbReference>
<name>D6Z4Q5_DESAT</name>
<dbReference type="AlphaFoldDB" id="D6Z4Q5"/>
<dbReference type="OrthoDB" id="9801609at2"/>
<dbReference type="HOGENOM" id="CLU_2583986_0_0_7"/>
<sequence>MVPYDETLLERSRTQWQFGDWQSLAQINRDRLQHHPDRAKPALPAAPGHLQCGTTAEAHRAPANSCLKIWSKYIHYSYEI</sequence>
<gene>
    <name evidence="1" type="ordered locus">DaAHT2_1849</name>
</gene>
<reference evidence="2" key="1">
    <citation type="submission" date="2010-02" db="EMBL/GenBank/DDBJ databases">
        <title>Complete sequence of Desulfurivibrio alkaliphilus AHT2.</title>
        <authorList>
            <consortium name="US DOE Joint Genome Institute"/>
            <person name="Pitluck S."/>
            <person name="Chertkov O."/>
            <person name="Detter J.C."/>
            <person name="Han C."/>
            <person name="Tapia R."/>
            <person name="Larimer F."/>
            <person name="Land M."/>
            <person name="Hauser L."/>
            <person name="Kyrpides N."/>
            <person name="Mikhailova N."/>
            <person name="Sorokin D.Y."/>
            <person name="Muyzer G."/>
            <person name="Woyke T."/>
        </authorList>
    </citation>
    <scope>NUCLEOTIDE SEQUENCE [LARGE SCALE GENOMIC DNA]</scope>
    <source>
        <strain evidence="2">DSM 19089 / UNIQEM U267 / AHT2</strain>
    </source>
</reference>
<dbReference type="EMBL" id="CP001940">
    <property type="protein sequence ID" value="ADH86530.1"/>
    <property type="molecule type" value="Genomic_DNA"/>
</dbReference>